<protein>
    <submittedName>
        <fullName evidence="1">Uncharacterized protein</fullName>
    </submittedName>
</protein>
<dbReference type="EMBL" id="FPHC01000070">
    <property type="protein sequence ID" value="SFV64478.1"/>
    <property type="molecule type" value="Genomic_DNA"/>
</dbReference>
<gene>
    <name evidence="1" type="ORF">MNB_SV-6-1549</name>
</gene>
<sequence>MQDFLPILEHQNGLLASFDILKSKYEKVQTKILKIMERTDAKVK</sequence>
<proteinExistence type="predicted"/>
<accession>A0A1W1CF64</accession>
<reference evidence="1" key="1">
    <citation type="submission" date="2016-10" db="EMBL/GenBank/DDBJ databases">
        <authorList>
            <person name="de Groot N.N."/>
        </authorList>
    </citation>
    <scope>NUCLEOTIDE SEQUENCE</scope>
</reference>
<name>A0A1W1CF64_9ZZZZ</name>
<dbReference type="AlphaFoldDB" id="A0A1W1CF64"/>
<evidence type="ECO:0000313" key="1">
    <source>
        <dbReference type="EMBL" id="SFV64478.1"/>
    </source>
</evidence>
<organism evidence="1">
    <name type="scientific">hydrothermal vent metagenome</name>
    <dbReference type="NCBI Taxonomy" id="652676"/>
    <lineage>
        <taxon>unclassified sequences</taxon>
        <taxon>metagenomes</taxon>
        <taxon>ecological metagenomes</taxon>
    </lineage>
</organism>